<organism evidence="2 3">
    <name type="scientific">Dreissena polymorpha</name>
    <name type="common">Zebra mussel</name>
    <name type="synonym">Mytilus polymorpha</name>
    <dbReference type="NCBI Taxonomy" id="45954"/>
    <lineage>
        <taxon>Eukaryota</taxon>
        <taxon>Metazoa</taxon>
        <taxon>Spiralia</taxon>
        <taxon>Lophotrochozoa</taxon>
        <taxon>Mollusca</taxon>
        <taxon>Bivalvia</taxon>
        <taxon>Autobranchia</taxon>
        <taxon>Heteroconchia</taxon>
        <taxon>Euheterodonta</taxon>
        <taxon>Imparidentia</taxon>
        <taxon>Neoheterodontei</taxon>
        <taxon>Myida</taxon>
        <taxon>Dreissenoidea</taxon>
        <taxon>Dreissenidae</taxon>
        <taxon>Dreissena</taxon>
    </lineage>
</organism>
<reference evidence="2" key="2">
    <citation type="submission" date="2020-11" db="EMBL/GenBank/DDBJ databases">
        <authorList>
            <person name="McCartney M.A."/>
            <person name="Auch B."/>
            <person name="Kono T."/>
            <person name="Mallez S."/>
            <person name="Becker A."/>
            <person name="Gohl D.M."/>
            <person name="Silverstein K.A.T."/>
            <person name="Koren S."/>
            <person name="Bechman K.B."/>
            <person name="Herman A."/>
            <person name="Abrahante J.E."/>
            <person name="Garbe J."/>
        </authorList>
    </citation>
    <scope>NUCLEOTIDE SEQUENCE</scope>
    <source>
        <strain evidence="2">Duluth1</strain>
        <tissue evidence="2">Whole animal</tissue>
    </source>
</reference>
<dbReference type="InterPro" id="IPR041577">
    <property type="entry name" value="RT_RNaseH_2"/>
</dbReference>
<reference evidence="2" key="1">
    <citation type="journal article" date="2019" name="bioRxiv">
        <title>The Genome of the Zebra Mussel, Dreissena polymorpha: A Resource for Invasive Species Research.</title>
        <authorList>
            <person name="McCartney M.A."/>
            <person name="Auch B."/>
            <person name="Kono T."/>
            <person name="Mallez S."/>
            <person name="Zhang Y."/>
            <person name="Obille A."/>
            <person name="Becker A."/>
            <person name="Abrahante J.E."/>
            <person name="Garbe J."/>
            <person name="Badalamenti J.P."/>
            <person name="Herman A."/>
            <person name="Mangelson H."/>
            <person name="Liachko I."/>
            <person name="Sullivan S."/>
            <person name="Sone E.D."/>
            <person name="Koren S."/>
            <person name="Silverstein K.A.T."/>
            <person name="Beckman K.B."/>
            <person name="Gohl D.M."/>
        </authorList>
    </citation>
    <scope>NUCLEOTIDE SEQUENCE</scope>
    <source>
        <strain evidence="2">Duluth1</strain>
        <tissue evidence="2">Whole animal</tissue>
    </source>
</reference>
<protein>
    <recommendedName>
        <fullName evidence="1">Reverse transcriptase/retrotransposon-derived protein RNase H-like domain-containing protein</fullName>
    </recommendedName>
</protein>
<dbReference type="SUPFAM" id="SSF56672">
    <property type="entry name" value="DNA/RNA polymerases"/>
    <property type="match status" value="1"/>
</dbReference>
<evidence type="ECO:0000313" key="3">
    <source>
        <dbReference type="Proteomes" id="UP000828390"/>
    </source>
</evidence>
<comment type="caution">
    <text evidence="2">The sequence shown here is derived from an EMBL/GenBank/DDBJ whole genome shotgun (WGS) entry which is preliminary data.</text>
</comment>
<gene>
    <name evidence="2" type="ORF">DPMN_172553</name>
</gene>
<dbReference type="InterPro" id="IPR043502">
    <property type="entry name" value="DNA/RNA_pol_sf"/>
</dbReference>
<keyword evidence="3" id="KW-1185">Reference proteome</keyword>
<evidence type="ECO:0000259" key="1">
    <source>
        <dbReference type="Pfam" id="PF17919"/>
    </source>
</evidence>
<accession>A0A9D4E3W2</accession>
<dbReference type="Pfam" id="PF17919">
    <property type="entry name" value="RT_RNaseH_2"/>
    <property type="match status" value="1"/>
</dbReference>
<dbReference type="EMBL" id="JAIWYP010000009">
    <property type="protein sequence ID" value="KAH3771242.1"/>
    <property type="molecule type" value="Genomic_DNA"/>
</dbReference>
<dbReference type="AlphaFoldDB" id="A0A9D4E3W2"/>
<feature type="domain" description="Reverse transcriptase/retrotransposon-derived protein RNase H-like" evidence="1">
    <location>
        <begin position="18"/>
        <end position="78"/>
    </location>
</feature>
<sequence length="270" mass="30179">MAEADIQVIKDWPTTRNTKDQQAFDKLRTALSQAPVLALPNTVDEFILDTDASGVVVSGILIQKQAYAETLLCDSEGMSSSITLHQAIQTLPVRYCWEWVCKGSTNINWDMEDSTRLDRNRCSSEDVSLVVLKGVPEGSKCGSETANMSTTSDQEDAKNLIIDSPMQTYDGGGISRSGESRPVISNIGIVARDSGWYKINKINPSGDPELHEVAKDVLLEEEETIKAHIELVMALMRMIQTKIEEEDVDEEEVEEEVEGTTHVFHWKWWT</sequence>
<dbReference type="Proteomes" id="UP000828390">
    <property type="component" value="Unassembled WGS sequence"/>
</dbReference>
<name>A0A9D4E3W2_DREPO</name>
<evidence type="ECO:0000313" key="2">
    <source>
        <dbReference type="EMBL" id="KAH3771242.1"/>
    </source>
</evidence>
<proteinExistence type="predicted"/>